<dbReference type="Pfam" id="PF01081">
    <property type="entry name" value="Aldolase"/>
    <property type="match status" value="1"/>
</dbReference>
<dbReference type="EMBL" id="CP018191">
    <property type="protein sequence ID" value="APH55362.1"/>
    <property type="molecule type" value="Genomic_DNA"/>
</dbReference>
<evidence type="ECO:0000256" key="5">
    <source>
        <dbReference type="ARBA" id="ARBA00013063"/>
    </source>
</evidence>
<evidence type="ECO:0000256" key="3">
    <source>
        <dbReference type="ARBA" id="ARBA00006906"/>
    </source>
</evidence>
<protein>
    <recommendedName>
        <fullName evidence="5">2-dehydro-3-deoxy-phosphogluconate aldolase</fullName>
        <ecNumber evidence="5">4.1.2.14</ecNumber>
    </recommendedName>
</protein>
<evidence type="ECO:0000313" key="8">
    <source>
        <dbReference type="EMBL" id="APH55362.1"/>
    </source>
</evidence>
<accession>A0AAC9KBH1</accession>
<name>A0AAC9KBH1_9PROT</name>
<dbReference type="SUPFAM" id="SSF51569">
    <property type="entry name" value="Aldolase"/>
    <property type="match status" value="1"/>
</dbReference>
<dbReference type="InterPro" id="IPR000887">
    <property type="entry name" value="Aldlse_KDPG_KHG"/>
</dbReference>
<evidence type="ECO:0000256" key="2">
    <source>
        <dbReference type="ARBA" id="ARBA00004736"/>
    </source>
</evidence>
<reference evidence="9" key="1">
    <citation type="submission" date="2016-11" db="EMBL/GenBank/DDBJ databases">
        <title>Comparative genomic and phenotypic analysis of Granulibacter bethesdensis clinical isolates from patients with chronic granulomatous disease.</title>
        <authorList>
            <person name="Zarember K.A."/>
            <person name="Porcella S.F."/>
            <person name="Chu J."/>
            <person name="Ding L."/>
            <person name="Dahlstrom E."/>
            <person name="Barbian K."/>
            <person name="Martens C."/>
            <person name="Sykora L."/>
            <person name="Kramer S."/>
            <person name="Pettinato A.M."/>
            <person name="Hong H."/>
            <person name="Wald G."/>
            <person name="Berg L.J."/>
            <person name="Rogge L.S."/>
            <person name="Greenberg D.E."/>
            <person name="Falcone E.L."/>
            <person name="Neves J.F."/>
            <person name="Simoes M.J."/>
            <person name="Casal M."/>
            <person name="Rodriguez-Lopez F.C."/>
            <person name="Zelazny A."/>
            <person name="Gallin J.I."/>
            <person name="Holland S.M."/>
        </authorList>
    </citation>
    <scope>NUCLEOTIDE SEQUENCE [LARGE SCALE GENOMIC DNA]</scope>
    <source>
        <strain evidence="9">NIH9.1</strain>
    </source>
</reference>
<dbReference type="EC" id="4.1.2.14" evidence="5"/>
<evidence type="ECO:0000256" key="1">
    <source>
        <dbReference type="ARBA" id="ARBA00000654"/>
    </source>
</evidence>
<organism evidence="8 9">
    <name type="scientific">Granulibacter bethesdensis</name>
    <dbReference type="NCBI Taxonomy" id="364410"/>
    <lineage>
        <taxon>Bacteria</taxon>
        <taxon>Pseudomonadati</taxon>
        <taxon>Pseudomonadota</taxon>
        <taxon>Alphaproteobacteria</taxon>
        <taxon>Acetobacterales</taxon>
        <taxon>Acetobacteraceae</taxon>
        <taxon>Granulibacter</taxon>
    </lineage>
</organism>
<dbReference type="PROSITE" id="PS00159">
    <property type="entry name" value="ALDOLASE_KDPG_KHG_1"/>
    <property type="match status" value="1"/>
</dbReference>
<dbReference type="CDD" id="cd00452">
    <property type="entry name" value="KDPG_aldolase"/>
    <property type="match status" value="1"/>
</dbReference>
<evidence type="ECO:0000256" key="6">
    <source>
        <dbReference type="ARBA" id="ARBA00023239"/>
    </source>
</evidence>
<sequence length="246" mass="25390">MHGLYRSRSASRRKRCFKLGISGGEEIMTRETPASLMQTAGIIPVLMIGRVADAVPLARALVAGGIRMLEVTLRTKAGLDAARVIAQEVPEAVVGLGTVTTPAELETARKLGLRFAFSPGATPVLLDAAAETDLPFVPGIRTASELMACIERGFSAAKLFPAEPGGMATLKALGGPFPDARFCPTGGISEDGIEAWLSLPNVVAIGGSWLATPAEIEAGAWDAITAKASRSAARVSALRSPGGQGA</sequence>
<evidence type="ECO:0000313" key="9">
    <source>
        <dbReference type="Proteomes" id="UP000182373"/>
    </source>
</evidence>
<proteinExistence type="inferred from homology"/>
<keyword evidence="6 8" id="KW-0456">Lyase</keyword>
<dbReference type="PANTHER" id="PTHR30246">
    <property type="entry name" value="2-KETO-3-DEOXY-6-PHOSPHOGLUCONATE ALDOLASE"/>
    <property type="match status" value="1"/>
</dbReference>
<dbReference type="PANTHER" id="PTHR30246:SF1">
    <property type="entry name" value="2-DEHYDRO-3-DEOXY-6-PHOSPHOGALACTONATE ALDOLASE-RELATED"/>
    <property type="match status" value="1"/>
</dbReference>
<comment type="subunit">
    <text evidence="4">Homotrimer.</text>
</comment>
<evidence type="ECO:0000256" key="7">
    <source>
        <dbReference type="ARBA" id="ARBA00023277"/>
    </source>
</evidence>
<comment type="pathway">
    <text evidence="2">Carbohydrate acid metabolism; 2-dehydro-3-deoxy-D-gluconate degradation; D-glyceraldehyde 3-phosphate and pyruvate from 2-dehydro-3-deoxy-D-gluconate: step 2/2.</text>
</comment>
<dbReference type="GO" id="GO:0008675">
    <property type="term" value="F:2-dehydro-3-deoxy-phosphogluconate aldolase activity"/>
    <property type="evidence" value="ECO:0007669"/>
    <property type="project" value="UniProtKB-EC"/>
</dbReference>
<gene>
    <name evidence="8" type="ORF">GbCGDNIH9_2044</name>
</gene>
<keyword evidence="7" id="KW-0119">Carbohydrate metabolism</keyword>
<dbReference type="Proteomes" id="UP000182373">
    <property type="component" value="Chromosome"/>
</dbReference>
<comment type="similarity">
    <text evidence="3">Belongs to the KHG/KDPG aldolase family.</text>
</comment>
<comment type="catalytic activity">
    <reaction evidence="1">
        <text>2-dehydro-3-deoxy-6-phospho-D-gluconate = D-glyceraldehyde 3-phosphate + pyruvate</text>
        <dbReference type="Rhea" id="RHEA:17089"/>
        <dbReference type="ChEBI" id="CHEBI:15361"/>
        <dbReference type="ChEBI" id="CHEBI:57569"/>
        <dbReference type="ChEBI" id="CHEBI:59776"/>
        <dbReference type="EC" id="4.1.2.14"/>
    </reaction>
</comment>
<dbReference type="Gene3D" id="3.20.20.70">
    <property type="entry name" value="Aldolase class I"/>
    <property type="match status" value="1"/>
</dbReference>
<dbReference type="InterPro" id="IPR013785">
    <property type="entry name" value="Aldolase_TIM"/>
</dbReference>
<dbReference type="InterPro" id="IPR031337">
    <property type="entry name" value="KDPG/KHG_AS_1"/>
</dbReference>
<dbReference type="AlphaFoldDB" id="A0AAC9KBH1"/>
<evidence type="ECO:0000256" key="4">
    <source>
        <dbReference type="ARBA" id="ARBA00011233"/>
    </source>
</evidence>
<dbReference type="NCBIfam" id="TIGR01182">
    <property type="entry name" value="eda"/>
    <property type="match status" value="1"/>
</dbReference>